<accession>A0AAD6HZH9</accession>
<dbReference type="InterPro" id="IPR058348">
    <property type="entry name" value="DUF8035"/>
</dbReference>
<evidence type="ECO:0000313" key="5">
    <source>
        <dbReference type="Proteomes" id="UP001219568"/>
    </source>
</evidence>
<dbReference type="EMBL" id="JAQJZL010000016">
    <property type="protein sequence ID" value="KAJ6023388.1"/>
    <property type="molecule type" value="Genomic_DNA"/>
</dbReference>
<protein>
    <recommendedName>
        <fullName evidence="6">Fungal N-terminal domain-containing protein</fullName>
    </recommendedName>
</protein>
<feature type="region of interest" description="Disordered" evidence="1">
    <location>
        <begin position="676"/>
        <end position="698"/>
    </location>
</feature>
<feature type="compositionally biased region" description="Low complexity" evidence="1">
    <location>
        <begin position="337"/>
        <end position="346"/>
    </location>
</feature>
<feature type="region of interest" description="Disordered" evidence="1">
    <location>
        <begin position="328"/>
        <end position="348"/>
    </location>
</feature>
<dbReference type="InterPro" id="IPR031348">
    <property type="entry name" value="PigL_N"/>
</dbReference>
<reference evidence="4" key="2">
    <citation type="submission" date="2023-01" db="EMBL/GenBank/DDBJ databases">
        <authorList>
            <person name="Petersen C."/>
        </authorList>
    </citation>
    <scope>NUCLEOTIDE SEQUENCE</scope>
    <source>
        <strain evidence="4">IBT 15450</strain>
    </source>
</reference>
<feature type="domain" description="Azaphilone pigments biosynthesis cluster protein L N-terminal" evidence="2">
    <location>
        <begin position="5"/>
        <end position="181"/>
    </location>
</feature>
<feature type="region of interest" description="Disordered" evidence="1">
    <location>
        <begin position="421"/>
        <end position="447"/>
    </location>
</feature>
<feature type="compositionally biased region" description="Basic and acidic residues" evidence="1">
    <location>
        <begin position="505"/>
        <end position="514"/>
    </location>
</feature>
<evidence type="ECO:0000259" key="3">
    <source>
        <dbReference type="Pfam" id="PF26118"/>
    </source>
</evidence>
<feature type="compositionally biased region" description="Polar residues" evidence="1">
    <location>
        <begin position="515"/>
        <end position="527"/>
    </location>
</feature>
<dbReference type="AlphaFoldDB" id="A0AAD6HZH9"/>
<comment type="caution">
    <text evidence="4">The sequence shown here is derived from an EMBL/GenBank/DDBJ whole genome shotgun (WGS) entry which is preliminary data.</text>
</comment>
<evidence type="ECO:0000256" key="1">
    <source>
        <dbReference type="SAM" id="MobiDB-lite"/>
    </source>
</evidence>
<dbReference type="Pfam" id="PF26118">
    <property type="entry name" value="DUF8035"/>
    <property type="match status" value="1"/>
</dbReference>
<dbReference type="Pfam" id="PF17111">
    <property type="entry name" value="PigL_N"/>
    <property type="match status" value="1"/>
</dbReference>
<evidence type="ECO:0008006" key="6">
    <source>
        <dbReference type="Google" id="ProtNLM"/>
    </source>
</evidence>
<evidence type="ECO:0000259" key="2">
    <source>
        <dbReference type="Pfam" id="PF17111"/>
    </source>
</evidence>
<organism evidence="4 5">
    <name type="scientific">Penicillium canescens</name>
    <dbReference type="NCBI Taxonomy" id="5083"/>
    <lineage>
        <taxon>Eukaryota</taxon>
        <taxon>Fungi</taxon>
        <taxon>Dikarya</taxon>
        <taxon>Ascomycota</taxon>
        <taxon>Pezizomycotina</taxon>
        <taxon>Eurotiomycetes</taxon>
        <taxon>Eurotiomycetidae</taxon>
        <taxon>Eurotiales</taxon>
        <taxon>Aspergillaceae</taxon>
        <taxon>Penicillium</taxon>
    </lineage>
</organism>
<feature type="region of interest" description="Disordered" evidence="1">
    <location>
        <begin position="176"/>
        <end position="249"/>
    </location>
</feature>
<dbReference type="InterPro" id="IPR039327">
    <property type="entry name" value="CON7-like"/>
</dbReference>
<dbReference type="Proteomes" id="UP001219568">
    <property type="component" value="Unassembled WGS sequence"/>
</dbReference>
<dbReference type="GO" id="GO:0006355">
    <property type="term" value="P:regulation of DNA-templated transcription"/>
    <property type="evidence" value="ECO:0007669"/>
    <property type="project" value="InterPro"/>
</dbReference>
<evidence type="ECO:0000313" key="4">
    <source>
        <dbReference type="EMBL" id="KAJ6023388.1"/>
    </source>
</evidence>
<feature type="region of interest" description="Disordered" evidence="1">
    <location>
        <begin position="371"/>
        <end position="395"/>
    </location>
</feature>
<feature type="compositionally biased region" description="Polar residues" evidence="1">
    <location>
        <begin position="188"/>
        <end position="198"/>
    </location>
</feature>
<dbReference type="PANTHER" id="PTHR36167:SF3">
    <property type="entry name" value="C2H2 FINGER DOMAIN TRANSCRIPTION FACTOR (EUROFUNG)-RELATED"/>
    <property type="match status" value="1"/>
</dbReference>
<gene>
    <name evidence="4" type="ORF">N7460_013783</name>
</gene>
<name>A0AAD6HZH9_PENCN</name>
<feature type="compositionally biased region" description="Polar residues" evidence="1">
    <location>
        <begin position="225"/>
        <end position="242"/>
    </location>
</feature>
<feature type="region of interest" description="Disordered" evidence="1">
    <location>
        <begin position="505"/>
        <end position="612"/>
    </location>
</feature>
<sequence>MSGLEALGIAASIIQVADLGTKLSVKLFSLYRRVKNANDTVQLLSNEIALVSAILRELGDNLKEKESSKLCSDEAFRTLALVLTQCQDVLGQIQRVVDNNEQAGKGRFQQVTGKFRIVLLEPNLDQLKSTLERLKSTMLLLLNVIMYAGQIRSNNIPTIVQEQRDLLENLLEERQARNQKSRQGHTAMESSQGLSTETTHSRPAHGSADKTYNHKHDPRTHRSILRNQSSRDSVGSTDNSEGQIGAHIATEGNTSTELREYNILIQSMLDEVESCKSKLEKDRHSRIRDGVLNIHSGEITRFQIEHGPSIYIDHSLFAVQKSNNSLKPKFTSPSPAPASSYHSSQSTKRFMEDFNSDESDLSETYLAIRGRKGRTSFNHPQEAKGTSPMSVQQSLSKYHSLKLGKRRSFERIRPEMTIFDEQVQGNKPRPIRRSAYDDSDGEEGVRSSSWYVASGVSRESSPFQRDHELVMDQHILERNDSRHDIEIWKQQQEIERLERKLEQERISQKEKERYQNSSTGPCISDQNHSPRHHSRDSSRPYRPPGSQRLLEDQNISSIDSKDNARQTVTIGPPAQEDANATIPPKGILQPQRESFPEGPNPLSEGDPPFEQAHKKDLLPDQWWTKIDRRLVSPAALRAGHELFEERTDAIVVLRVLSKEEIQAYAAKTLELSGCSSAYTTSNSSDNERAPGNESPERLPIFDIAPQESAMSGRRDDDDYKQNFFEDFLLPGNVEELLTQWTTLNKQEIQRGQFSAD</sequence>
<dbReference type="PANTHER" id="PTHR36167">
    <property type="entry name" value="C2H2 FINGER DOMAIN TRANSCRIPTION FACTOR (EUROFUNG)-RELATED"/>
    <property type="match status" value="1"/>
</dbReference>
<feature type="compositionally biased region" description="Basic and acidic residues" evidence="1">
    <location>
        <begin position="685"/>
        <end position="696"/>
    </location>
</feature>
<feature type="domain" description="DUF8035" evidence="3">
    <location>
        <begin position="623"/>
        <end position="671"/>
    </location>
</feature>
<proteinExistence type="predicted"/>
<reference evidence="4" key="1">
    <citation type="journal article" date="2023" name="IMA Fungus">
        <title>Comparative genomic study of the Penicillium genus elucidates a diverse pangenome and 15 lateral gene transfer events.</title>
        <authorList>
            <person name="Petersen C."/>
            <person name="Sorensen T."/>
            <person name="Nielsen M.R."/>
            <person name="Sondergaard T.E."/>
            <person name="Sorensen J.L."/>
            <person name="Fitzpatrick D.A."/>
            <person name="Frisvad J.C."/>
            <person name="Nielsen K.L."/>
        </authorList>
    </citation>
    <scope>NUCLEOTIDE SEQUENCE</scope>
    <source>
        <strain evidence="4">IBT 15450</strain>
    </source>
</reference>
<keyword evidence="5" id="KW-1185">Reference proteome</keyword>